<sequence>MHRKIELQAPADFTYLYANTVAVSRQKLDLHLPPSANPDDGPDPMRERVRELVDEFITRTFTSASSSISINGIDSSSPQFPFPAAFTAPTETIEYEPFDGKLAARVTSLYAQLESLTTTVAQLRRDAPRRAADAYAEELKKAIEEDEQDDWEDEGVLERGEDIDMPDADQQSKQTPGDSTRADASRRKSAKTAWNFHVPLGTDREAERWRTGDMVEVYEDALRTLLRLQGEAVSNDETEAAVEGLTDGNAVASTVGKAERASRAVEVVEKH</sequence>
<dbReference type="PANTHER" id="PTHR31749:SF3">
    <property type="entry name" value="KINETOCHORE-ASSOCIATED PROTEIN NSL1 HOMOLOG"/>
    <property type="match status" value="1"/>
</dbReference>
<name>A0A5N5XH46_9EURO</name>
<dbReference type="InterPro" id="IPR013950">
    <property type="entry name" value="Mis14/Nsl1"/>
</dbReference>
<dbReference type="AlphaFoldDB" id="A0A5N5XH46"/>
<accession>A0A5N5XH46</accession>
<dbReference type="EMBL" id="ML732150">
    <property type="protein sequence ID" value="KAB8079555.1"/>
    <property type="molecule type" value="Genomic_DNA"/>
</dbReference>
<evidence type="ECO:0000313" key="4">
    <source>
        <dbReference type="Proteomes" id="UP000326565"/>
    </source>
</evidence>
<evidence type="ECO:0000313" key="3">
    <source>
        <dbReference type="EMBL" id="KAB8079555.1"/>
    </source>
</evidence>
<reference evidence="3 4" key="1">
    <citation type="submission" date="2019-04" db="EMBL/GenBank/DDBJ databases">
        <title>Friends and foes A comparative genomics study of 23 Aspergillus species from section Flavi.</title>
        <authorList>
            <consortium name="DOE Joint Genome Institute"/>
            <person name="Kjaerbolling I."/>
            <person name="Vesth T."/>
            <person name="Frisvad J.C."/>
            <person name="Nybo J.L."/>
            <person name="Theobald S."/>
            <person name="Kildgaard S."/>
            <person name="Isbrandt T."/>
            <person name="Kuo A."/>
            <person name="Sato A."/>
            <person name="Lyhne E.K."/>
            <person name="Kogle M.E."/>
            <person name="Wiebenga A."/>
            <person name="Kun R.S."/>
            <person name="Lubbers R.J."/>
            <person name="Makela M.R."/>
            <person name="Barry K."/>
            <person name="Chovatia M."/>
            <person name="Clum A."/>
            <person name="Daum C."/>
            <person name="Haridas S."/>
            <person name="He G."/>
            <person name="LaButti K."/>
            <person name="Lipzen A."/>
            <person name="Mondo S."/>
            <person name="Riley R."/>
            <person name="Salamov A."/>
            <person name="Simmons B.A."/>
            <person name="Magnuson J.K."/>
            <person name="Henrissat B."/>
            <person name="Mortensen U.H."/>
            <person name="Larsen T.O."/>
            <person name="Devries R.P."/>
            <person name="Grigoriev I.V."/>
            <person name="Machida M."/>
            <person name="Baker S.E."/>
            <person name="Andersen M.R."/>
        </authorList>
    </citation>
    <scope>NUCLEOTIDE SEQUENCE [LARGE SCALE GENOMIC DNA]</scope>
    <source>
        <strain evidence="3 4">CBS 151.66</strain>
    </source>
</reference>
<dbReference type="Proteomes" id="UP000326565">
    <property type="component" value="Unassembled WGS sequence"/>
</dbReference>
<dbReference type="GO" id="GO:0000070">
    <property type="term" value="P:mitotic sister chromatid segregation"/>
    <property type="evidence" value="ECO:0007669"/>
    <property type="project" value="InterPro"/>
</dbReference>
<evidence type="ECO:0000256" key="2">
    <source>
        <dbReference type="SAM" id="MobiDB-lite"/>
    </source>
</evidence>
<protein>
    <submittedName>
        <fullName evidence="3">Kinetochore protein Mis14 like-domain-containing protein</fullName>
    </submittedName>
</protein>
<feature type="coiled-coil region" evidence="1">
    <location>
        <begin position="106"/>
        <end position="149"/>
    </location>
</feature>
<evidence type="ECO:0000256" key="1">
    <source>
        <dbReference type="SAM" id="Coils"/>
    </source>
</evidence>
<dbReference type="GO" id="GO:0000444">
    <property type="term" value="C:MIS12/MIND type complex"/>
    <property type="evidence" value="ECO:0007669"/>
    <property type="project" value="TreeGrafter"/>
</dbReference>
<dbReference type="OrthoDB" id="2135762at2759"/>
<feature type="region of interest" description="Disordered" evidence="2">
    <location>
        <begin position="160"/>
        <end position="190"/>
    </location>
</feature>
<keyword evidence="1" id="KW-0175">Coiled coil</keyword>
<feature type="compositionally biased region" description="Polar residues" evidence="2">
    <location>
        <begin position="169"/>
        <end position="178"/>
    </location>
</feature>
<proteinExistence type="predicted"/>
<gene>
    <name evidence="3" type="ORF">BDV29DRAFT_164641</name>
</gene>
<dbReference type="PANTHER" id="PTHR31749">
    <property type="entry name" value="KINETOCHORE-ASSOCIATED PROTEIN NSL1 HOMOLOG"/>
    <property type="match status" value="1"/>
</dbReference>
<dbReference type="Pfam" id="PF08641">
    <property type="entry name" value="Mis14"/>
    <property type="match status" value="1"/>
</dbReference>
<organism evidence="3 4">
    <name type="scientific">Aspergillus leporis</name>
    <dbReference type="NCBI Taxonomy" id="41062"/>
    <lineage>
        <taxon>Eukaryota</taxon>
        <taxon>Fungi</taxon>
        <taxon>Dikarya</taxon>
        <taxon>Ascomycota</taxon>
        <taxon>Pezizomycotina</taxon>
        <taxon>Eurotiomycetes</taxon>
        <taxon>Eurotiomycetidae</taxon>
        <taxon>Eurotiales</taxon>
        <taxon>Aspergillaceae</taxon>
        <taxon>Aspergillus</taxon>
        <taxon>Aspergillus subgen. Circumdati</taxon>
    </lineage>
</organism>
<keyword evidence="4" id="KW-1185">Reference proteome</keyword>